<evidence type="ECO:0000256" key="1">
    <source>
        <dbReference type="ARBA" id="ARBA00023239"/>
    </source>
</evidence>
<dbReference type="AlphaFoldDB" id="A0A444VL41"/>
<evidence type="ECO:0000313" key="3">
    <source>
        <dbReference type="EMBL" id="RYC51481.1"/>
    </source>
</evidence>
<dbReference type="EMBL" id="JJMP01000006">
    <property type="protein sequence ID" value="RYC51481.1"/>
    <property type="molecule type" value="Genomic_DNA"/>
</dbReference>
<dbReference type="PANTHER" id="PTHR21240">
    <property type="entry name" value="2-AMINO-3-CARBOXYLMUCONATE-6-SEMIALDEHYDE DECARBOXYLASE"/>
    <property type="match status" value="1"/>
</dbReference>
<reference evidence="3 4" key="1">
    <citation type="submission" date="2014-04" db="EMBL/GenBank/DDBJ databases">
        <title>Whole genome of Muricauda olearia.</title>
        <authorList>
            <person name="Zhang X.-H."/>
            <person name="Tang K."/>
        </authorList>
    </citation>
    <scope>NUCLEOTIDE SEQUENCE [LARGE SCALE GENOMIC DNA]</scope>
    <source>
        <strain evidence="3 4">Th120</strain>
    </source>
</reference>
<dbReference type="SUPFAM" id="SSF51556">
    <property type="entry name" value="Metallo-dependent hydrolases"/>
    <property type="match status" value="1"/>
</dbReference>
<sequence length="331" mass="38499">MLRPFFDAHVHLNTESGEKMKMAIGHDAYFLSINTNVPFFPSLTKQEDMVHSLNATFGDRAVYICSFDMERWGKEDWLTGVLNQIQKGIARGAKGVKMWKNIGMDAELRDENGEFLMLDHPAFDPIYEYIQANDLVLIGHQGEPKNCWLPLDEMTVDSDRNYFSAHPEYHMYLNPEYPSYEAQIEARDNILRRHPKLKFVGLHLFSLEWNLDEVAKRLDDYPETMTDLAERICHVQYQALEDREGVRDFFIKYQDRVIYGTDVIDDGSLSGQEVADRLEHLWKFHWDFFATDNTMEAPEFKGEFKGLALPDTVLEKIFYTNAVKTYGKPGN</sequence>
<feature type="domain" description="Amidohydrolase-related" evidence="2">
    <location>
        <begin position="90"/>
        <end position="327"/>
    </location>
</feature>
<dbReference type="InterPro" id="IPR032466">
    <property type="entry name" value="Metal_Hydrolase"/>
</dbReference>
<name>A0A444VL41_9FLAO</name>
<dbReference type="GO" id="GO:0016831">
    <property type="term" value="F:carboxy-lyase activity"/>
    <property type="evidence" value="ECO:0007669"/>
    <property type="project" value="InterPro"/>
</dbReference>
<organism evidence="3 4">
    <name type="scientific">Flagellimonas olearia</name>
    <dbReference type="NCBI Taxonomy" id="552546"/>
    <lineage>
        <taxon>Bacteria</taxon>
        <taxon>Pseudomonadati</taxon>
        <taxon>Bacteroidota</taxon>
        <taxon>Flavobacteriia</taxon>
        <taxon>Flavobacteriales</taxon>
        <taxon>Flavobacteriaceae</taxon>
        <taxon>Flagellimonas</taxon>
    </lineage>
</organism>
<proteinExistence type="predicted"/>
<dbReference type="Gene3D" id="3.20.20.140">
    <property type="entry name" value="Metal-dependent hydrolases"/>
    <property type="match status" value="1"/>
</dbReference>
<accession>A0A444VL41</accession>
<dbReference type="Proteomes" id="UP000290261">
    <property type="component" value="Unassembled WGS sequence"/>
</dbReference>
<dbReference type="GO" id="GO:0016787">
    <property type="term" value="F:hydrolase activity"/>
    <property type="evidence" value="ECO:0007669"/>
    <property type="project" value="UniProtKB-KW"/>
</dbReference>
<dbReference type="Pfam" id="PF04909">
    <property type="entry name" value="Amidohydro_2"/>
    <property type="match status" value="1"/>
</dbReference>
<dbReference type="RefSeq" id="WP_129654515.1">
    <property type="nucleotide sequence ID" value="NZ_ML142910.1"/>
</dbReference>
<comment type="caution">
    <text evidence="3">The sequence shown here is derived from an EMBL/GenBank/DDBJ whole genome shotgun (WGS) entry which is preliminary data.</text>
</comment>
<dbReference type="InterPro" id="IPR018228">
    <property type="entry name" value="DNase_TatD-rel_CS"/>
</dbReference>
<evidence type="ECO:0000259" key="2">
    <source>
        <dbReference type="Pfam" id="PF04909"/>
    </source>
</evidence>
<keyword evidence="4" id="KW-1185">Reference proteome</keyword>
<dbReference type="GO" id="GO:0005737">
    <property type="term" value="C:cytoplasm"/>
    <property type="evidence" value="ECO:0007669"/>
    <property type="project" value="TreeGrafter"/>
</dbReference>
<evidence type="ECO:0000313" key="4">
    <source>
        <dbReference type="Proteomes" id="UP000290261"/>
    </source>
</evidence>
<dbReference type="InterPro" id="IPR032465">
    <property type="entry name" value="ACMSD"/>
</dbReference>
<dbReference type="GO" id="GO:0019748">
    <property type="term" value="P:secondary metabolic process"/>
    <property type="evidence" value="ECO:0007669"/>
    <property type="project" value="TreeGrafter"/>
</dbReference>
<keyword evidence="1" id="KW-0456">Lyase</keyword>
<gene>
    <name evidence="3" type="ORF">DN53_14890</name>
</gene>
<dbReference type="InterPro" id="IPR006680">
    <property type="entry name" value="Amidohydro-rel"/>
</dbReference>
<dbReference type="PROSITE" id="PS01137">
    <property type="entry name" value="TATD_1"/>
    <property type="match status" value="1"/>
</dbReference>
<protein>
    <submittedName>
        <fullName evidence="3">Hydrolase</fullName>
    </submittedName>
</protein>
<dbReference type="PANTHER" id="PTHR21240:SF28">
    <property type="entry name" value="ISO-OROTATE DECARBOXYLASE (EUROFUNG)"/>
    <property type="match status" value="1"/>
</dbReference>
<keyword evidence="3" id="KW-0378">Hydrolase</keyword>